<evidence type="ECO:0000256" key="2">
    <source>
        <dbReference type="ARBA" id="ARBA00023125"/>
    </source>
</evidence>
<keyword evidence="2 4" id="KW-0238">DNA-binding</keyword>
<keyword evidence="1" id="KW-0805">Transcription regulation</keyword>
<evidence type="ECO:0000313" key="7">
    <source>
        <dbReference type="Proteomes" id="UP000253606"/>
    </source>
</evidence>
<dbReference type="InterPro" id="IPR009057">
    <property type="entry name" value="Homeodomain-like_sf"/>
</dbReference>
<evidence type="ECO:0000256" key="1">
    <source>
        <dbReference type="ARBA" id="ARBA00023015"/>
    </source>
</evidence>
<dbReference type="SUPFAM" id="SSF48498">
    <property type="entry name" value="Tetracyclin repressor-like, C-terminal domain"/>
    <property type="match status" value="1"/>
</dbReference>
<evidence type="ECO:0000256" key="3">
    <source>
        <dbReference type="ARBA" id="ARBA00023163"/>
    </source>
</evidence>
<dbReference type="OrthoDB" id="118608at2"/>
<dbReference type="EMBL" id="CP030840">
    <property type="protein sequence ID" value="AXC11954.1"/>
    <property type="molecule type" value="Genomic_DNA"/>
</dbReference>
<feature type="DNA-binding region" description="H-T-H motif" evidence="4">
    <location>
        <begin position="39"/>
        <end position="58"/>
    </location>
</feature>
<dbReference type="Gene3D" id="1.10.10.60">
    <property type="entry name" value="Homeodomain-like"/>
    <property type="match status" value="1"/>
</dbReference>
<reference evidence="6 7" key="1">
    <citation type="journal article" date="2018" name="Front. Microbiol.">
        <title>Hydrolytic Capabilities as a Key to Environmental Success: Chitinolytic and Cellulolytic Acidobacteria From Acidic Sub-arctic Soils and Boreal Peatlands.</title>
        <authorList>
            <person name="Belova S.E."/>
            <person name="Ravin N.V."/>
            <person name="Pankratov T.A."/>
            <person name="Rakitin A.L."/>
            <person name="Ivanova A.A."/>
            <person name="Beletsky A.V."/>
            <person name="Mardanov A.V."/>
            <person name="Sinninghe Damste J.S."/>
            <person name="Dedysh S.N."/>
        </authorList>
    </citation>
    <scope>NUCLEOTIDE SEQUENCE [LARGE SCALE GENOMIC DNA]</scope>
    <source>
        <strain evidence="6 7">SBC82</strain>
    </source>
</reference>
<dbReference type="KEGG" id="abas:ACPOL_2641"/>
<keyword evidence="3" id="KW-0804">Transcription</keyword>
<dbReference type="InterPro" id="IPR001647">
    <property type="entry name" value="HTH_TetR"/>
</dbReference>
<organism evidence="6 7">
    <name type="scientific">Acidisarcina polymorpha</name>
    <dbReference type="NCBI Taxonomy" id="2211140"/>
    <lineage>
        <taxon>Bacteria</taxon>
        <taxon>Pseudomonadati</taxon>
        <taxon>Acidobacteriota</taxon>
        <taxon>Terriglobia</taxon>
        <taxon>Terriglobales</taxon>
        <taxon>Acidobacteriaceae</taxon>
        <taxon>Acidisarcina</taxon>
    </lineage>
</organism>
<dbReference type="AlphaFoldDB" id="A0A2Z5FZJ4"/>
<keyword evidence="7" id="KW-1185">Reference proteome</keyword>
<evidence type="ECO:0000313" key="6">
    <source>
        <dbReference type="EMBL" id="AXC11954.1"/>
    </source>
</evidence>
<dbReference type="PROSITE" id="PS50977">
    <property type="entry name" value="HTH_TETR_2"/>
    <property type="match status" value="1"/>
</dbReference>
<proteinExistence type="predicted"/>
<evidence type="ECO:0000259" key="5">
    <source>
        <dbReference type="PROSITE" id="PS50977"/>
    </source>
</evidence>
<name>A0A2Z5FZJ4_9BACT</name>
<dbReference type="SUPFAM" id="SSF46689">
    <property type="entry name" value="Homeodomain-like"/>
    <property type="match status" value="1"/>
</dbReference>
<dbReference type="PANTHER" id="PTHR47506:SF1">
    <property type="entry name" value="HTH-TYPE TRANSCRIPTIONAL REGULATOR YJDC"/>
    <property type="match status" value="1"/>
</dbReference>
<dbReference type="Gene3D" id="1.10.357.10">
    <property type="entry name" value="Tetracycline Repressor, domain 2"/>
    <property type="match status" value="1"/>
</dbReference>
<dbReference type="InterPro" id="IPR036271">
    <property type="entry name" value="Tet_transcr_reg_TetR-rel_C_sf"/>
</dbReference>
<dbReference type="GO" id="GO:0003677">
    <property type="term" value="F:DNA binding"/>
    <property type="evidence" value="ECO:0007669"/>
    <property type="project" value="UniProtKB-UniRule"/>
</dbReference>
<dbReference type="Proteomes" id="UP000253606">
    <property type="component" value="Chromosome"/>
</dbReference>
<feature type="domain" description="HTH tetR-type" evidence="5">
    <location>
        <begin position="16"/>
        <end position="76"/>
    </location>
</feature>
<dbReference type="Pfam" id="PF00440">
    <property type="entry name" value="TetR_N"/>
    <property type="match status" value="1"/>
</dbReference>
<evidence type="ECO:0000256" key="4">
    <source>
        <dbReference type="PROSITE-ProRule" id="PRU00335"/>
    </source>
</evidence>
<accession>A0A2Z5FZJ4</accession>
<sequence length="212" mass="23611">MQKTNVEAQPRGRPRTFTRETAILNAARLFWRHGYSGTSTRALTAALGLSTSSLYAAFGSKAGLFELAVRTYAERYHSIYQESVAQKDIRDVVESLLIRSVHEFTQPSENHPGCIISSAVMTNSAETLDTQVYIKELQDLDEQMLLARFRKAHREGQIRSGASAPALTKLIQCVWQGLSASANRGADRETLLSTARLAVELVCLRLRSPRRD</sequence>
<dbReference type="PANTHER" id="PTHR47506">
    <property type="entry name" value="TRANSCRIPTIONAL REGULATORY PROTEIN"/>
    <property type="match status" value="1"/>
</dbReference>
<protein>
    <submittedName>
        <fullName evidence="6">Transcriptional regulator, TetR family</fullName>
    </submittedName>
</protein>
<gene>
    <name evidence="6" type="ORF">ACPOL_2641</name>
</gene>
<dbReference type="RefSeq" id="WP_114210799.1">
    <property type="nucleotide sequence ID" value="NZ_CP030840.1"/>
</dbReference>